<keyword evidence="1" id="KW-0812">Transmembrane</keyword>
<dbReference type="EMBL" id="FOUA01000011">
    <property type="protein sequence ID" value="SFM40981.1"/>
    <property type="molecule type" value="Genomic_DNA"/>
</dbReference>
<keyword evidence="1" id="KW-1133">Transmembrane helix</keyword>
<evidence type="ECO:0000256" key="1">
    <source>
        <dbReference type="SAM" id="Phobius"/>
    </source>
</evidence>
<organism evidence="3 4">
    <name type="scientific">Halopseudomonas bauzanensis</name>
    <dbReference type="NCBI Taxonomy" id="653930"/>
    <lineage>
        <taxon>Bacteria</taxon>
        <taxon>Pseudomonadati</taxon>
        <taxon>Pseudomonadota</taxon>
        <taxon>Gammaproteobacteria</taxon>
        <taxon>Pseudomonadales</taxon>
        <taxon>Pseudomonadaceae</taxon>
        <taxon>Halopseudomonas</taxon>
    </lineage>
</organism>
<keyword evidence="4" id="KW-1185">Reference proteome</keyword>
<gene>
    <name evidence="3" type="ORF">SAMN04487855_0118</name>
    <name evidence="2" type="ORF">SAMN05216589_0119</name>
</gene>
<proteinExistence type="predicted"/>
<name>A0A1I4QLR3_9GAMM</name>
<evidence type="ECO:0000313" key="5">
    <source>
        <dbReference type="Proteomes" id="UP000186904"/>
    </source>
</evidence>
<dbReference type="Proteomes" id="UP000186599">
    <property type="component" value="Unassembled WGS sequence"/>
</dbReference>
<keyword evidence="1" id="KW-0472">Membrane</keyword>
<accession>A0A1I4QLR3</accession>
<feature type="transmembrane region" description="Helical" evidence="1">
    <location>
        <begin position="61"/>
        <end position="79"/>
    </location>
</feature>
<evidence type="ECO:0000313" key="3">
    <source>
        <dbReference type="EMBL" id="SFM40981.1"/>
    </source>
</evidence>
<feature type="transmembrane region" description="Helical" evidence="1">
    <location>
        <begin position="86"/>
        <end position="104"/>
    </location>
</feature>
<evidence type="ECO:0008006" key="6">
    <source>
        <dbReference type="Google" id="ProtNLM"/>
    </source>
</evidence>
<sequence length="114" mass="12326">MSSRSPITASRRPASPRDLRRGSLLLRLLAAIGGSYACTASLASLSSVLAVMLSDLARSEAVYLTAMLSLLVYPALLLWSISEPRLWRVWAILLSGTFGSMLLQDLLTMTQLGD</sequence>
<evidence type="ECO:0000313" key="2">
    <source>
        <dbReference type="EMBL" id="SES37985.1"/>
    </source>
</evidence>
<dbReference type="AlphaFoldDB" id="A0A1I4QLR3"/>
<dbReference type="STRING" id="653930.SAMN05216589_0119"/>
<dbReference type="Proteomes" id="UP000186904">
    <property type="component" value="Unassembled WGS sequence"/>
</dbReference>
<protein>
    <recommendedName>
        <fullName evidence="6">Iron transporter</fullName>
    </recommendedName>
</protein>
<reference evidence="4 5" key="1">
    <citation type="submission" date="2016-10" db="EMBL/GenBank/DDBJ databases">
        <authorList>
            <person name="de Groot N.N."/>
        </authorList>
    </citation>
    <scope>NUCLEOTIDE SEQUENCE [LARGE SCALE GENOMIC DNA]</scope>
    <source>
        <strain evidence="3 4">CGMCC 1.9095</strain>
        <strain evidence="2 5">DSM 22558</strain>
    </source>
</reference>
<evidence type="ECO:0000313" key="4">
    <source>
        <dbReference type="Proteomes" id="UP000186599"/>
    </source>
</evidence>
<dbReference type="EMBL" id="FOGN01000011">
    <property type="protein sequence ID" value="SES37985.1"/>
    <property type="molecule type" value="Genomic_DNA"/>
</dbReference>